<protein>
    <submittedName>
        <fullName evidence="1">Uncharacterized protein</fullName>
    </submittedName>
</protein>
<evidence type="ECO:0000313" key="2">
    <source>
        <dbReference type="Proteomes" id="UP000245905"/>
    </source>
</evidence>
<dbReference type="EMBL" id="JRFS01000009">
    <property type="protein sequence ID" value="PWE84411.1"/>
    <property type="molecule type" value="Genomic_DNA"/>
</dbReference>
<proteinExistence type="predicted"/>
<evidence type="ECO:0000313" key="1">
    <source>
        <dbReference type="EMBL" id="PWE84411.1"/>
    </source>
</evidence>
<name>A0A2U2EIR2_9FIRM</name>
<dbReference type="RefSeq" id="WP_109257596.1">
    <property type="nucleotide sequence ID" value="NZ_JRFS01000009.1"/>
</dbReference>
<dbReference type="Proteomes" id="UP000245905">
    <property type="component" value="Unassembled WGS sequence"/>
</dbReference>
<reference evidence="1 2" key="1">
    <citation type="submission" date="2014-09" db="EMBL/GenBank/DDBJ databases">
        <title>Butyrate-producing bacteria isolated from human gut.</title>
        <authorList>
            <person name="Zhang Q."/>
            <person name="Zhao L."/>
        </authorList>
    </citation>
    <scope>NUCLEOTIDE SEQUENCE [LARGE SCALE GENOMIC DNA]</scope>
    <source>
        <strain evidence="1 2">R22</strain>
    </source>
</reference>
<organism evidence="1 2">
    <name type="scientific">Agathobacter rectalis</name>
    <dbReference type="NCBI Taxonomy" id="39491"/>
    <lineage>
        <taxon>Bacteria</taxon>
        <taxon>Bacillati</taxon>
        <taxon>Bacillota</taxon>
        <taxon>Clostridia</taxon>
        <taxon>Lachnospirales</taxon>
        <taxon>Lachnospiraceae</taxon>
        <taxon>Agathobacter</taxon>
    </lineage>
</organism>
<gene>
    <name evidence="1" type="ORF">LD38_05645</name>
</gene>
<dbReference type="AlphaFoldDB" id="A0A2U2EIR2"/>
<sequence length="573" mass="65926">MKFKDFTQEAYDDIQSYMGGEEQWEEINKTYGVVETKGIFQYDYESQLRNAATEYQRQNEEASNSVRRMFDNVNGVDDLYAARFRDEYMDLERFSTAIKELAALINVRSVENIYTMDCQTLKTKAGNIQAKVDSKITEYYKERFYSVDSNGKTVMNWDEINYEMRKEFVPDAELQALVSVFPKLSTDDEEETIANIENMLRAGYGNAKDDEWIDNADLEDPKYYSVSVTNTFKRAVDIYKTSMDIIDYYSEKCAYRNDEISDEALEEMKEQYRVSSLFKAMVDSYPTIGVAYNGKNDGFTIHSDKEKNVTVSVCLKELPFDVSICNITDSNDREILDKYYNVKVTNGTINEKVGKENEKVNQIDAYGMVDNQIVSHVLPHGMIENTKQNLENQKEEEKTECRVFFDVTSNTLKGKIIDEAIGLSAVIINETVGDKINKANAAINYLNDLNAAYDENNENVQNNAEIDEAKDRLTETDFTCQDMIEDANYFGMDMEITRVGDTYICDNITMDVEKVTKMVDAYNAQAEPKQQVSIDELEDYARGAGDKNQREDDEDYKALCNRVSNYIDYVIEN</sequence>
<comment type="caution">
    <text evidence="1">The sequence shown here is derived from an EMBL/GenBank/DDBJ whole genome shotgun (WGS) entry which is preliminary data.</text>
</comment>
<accession>A0A2U2EIR2</accession>